<feature type="compositionally biased region" description="Basic residues" evidence="7">
    <location>
        <begin position="288"/>
        <end position="309"/>
    </location>
</feature>
<evidence type="ECO:0000256" key="7">
    <source>
        <dbReference type="SAM" id="MobiDB-lite"/>
    </source>
</evidence>
<keyword evidence="5 6" id="KW-0482">Metalloprotease</keyword>
<keyword evidence="10" id="KW-1185">Reference proteome</keyword>
<evidence type="ECO:0000256" key="5">
    <source>
        <dbReference type="ARBA" id="ARBA00023049"/>
    </source>
</evidence>
<dbReference type="InterPro" id="IPR051156">
    <property type="entry name" value="Mito/Outer_Membr_Metalloprot"/>
</dbReference>
<organism evidence="9 10">
    <name type="scientific">Porphyromonas crevioricanis</name>
    <dbReference type="NCBI Taxonomy" id="393921"/>
    <lineage>
        <taxon>Bacteria</taxon>
        <taxon>Pseudomonadati</taxon>
        <taxon>Bacteroidota</taxon>
        <taxon>Bacteroidia</taxon>
        <taxon>Bacteroidales</taxon>
        <taxon>Porphyromonadaceae</taxon>
        <taxon>Porphyromonas</taxon>
    </lineage>
</organism>
<dbReference type="PANTHER" id="PTHR22726">
    <property type="entry name" value="METALLOENDOPEPTIDASE OMA1"/>
    <property type="match status" value="1"/>
</dbReference>
<dbReference type="InterPro" id="IPR001915">
    <property type="entry name" value="Peptidase_M48"/>
</dbReference>
<proteinExistence type="inferred from homology"/>
<dbReference type="AlphaFoldDB" id="A0A2X4PM87"/>
<evidence type="ECO:0000256" key="4">
    <source>
        <dbReference type="ARBA" id="ARBA00022833"/>
    </source>
</evidence>
<dbReference type="Proteomes" id="UP000249300">
    <property type="component" value="Chromosome 1"/>
</dbReference>
<evidence type="ECO:0000256" key="1">
    <source>
        <dbReference type="ARBA" id="ARBA00022670"/>
    </source>
</evidence>
<dbReference type="GO" id="GO:0016020">
    <property type="term" value="C:membrane"/>
    <property type="evidence" value="ECO:0007669"/>
    <property type="project" value="TreeGrafter"/>
</dbReference>
<feature type="region of interest" description="Disordered" evidence="7">
    <location>
        <begin position="275"/>
        <end position="309"/>
    </location>
</feature>
<sequence>MNLERKFVYMKNGKSLIFLALFVFLLMLPSCSTVPLTGRRQLNLVSDSEINQTSAAQYRQFVRSATQSGNSRYVDQVTRVGKRIAAATDIYLRQNGMADLASAMQWEFNTIESEQVNAFCMPGGKIVVYTGLLQLVGSDDELAAVVGHEVSHAVAKHSNERISQEMLRQLGGQIIGVAASKQSQLLQAVVGQAYGLGSQLLVALPYSRKQEYEADKMGQVFMTIAGYDPQAAISFWRKMARSGQGGQNWEILSTHPSDVNRIKALEEFLPQARQYAPSAKKGGDKSMKKGHNKIGGKRRPARTSQKWRF</sequence>
<evidence type="ECO:0000256" key="2">
    <source>
        <dbReference type="ARBA" id="ARBA00022723"/>
    </source>
</evidence>
<accession>A0A2X4PM87</accession>
<evidence type="ECO:0000256" key="6">
    <source>
        <dbReference type="RuleBase" id="RU003983"/>
    </source>
</evidence>
<feature type="domain" description="Peptidase M48" evidence="8">
    <location>
        <begin position="103"/>
        <end position="267"/>
    </location>
</feature>
<dbReference type="EMBL" id="LS483447">
    <property type="protein sequence ID" value="SQH73980.1"/>
    <property type="molecule type" value="Genomic_DNA"/>
</dbReference>
<keyword evidence="2" id="KW-0479">Metal-binding</keyword>
<protein>
    <submittedName>
        <fullName evidence="9">Uncharacterized metalloprotease yggG</fullName>
        <ecNumber evidence="9">3.4.24.-</ecNumber>
    </submittedName>
</protein>
<keyword evidence="1 6" id="KW-0645">Protease</keyword>
<evidence type="ECO:0000256" key="3">
    <source>
        <dbReference type="ARBA" id="ARBA00022801"/>
    </source>
</evidence>
<gene>
    <name evidence="9" type="primary">yggG</name>
    <name evidence="9" type="ORF">NCTC12858_01861</name>
</gene>
<keyword evidence="3 6" id="KW-0378">Hydrolase</keyword>
<evidence type="ECO:0000313" key="9">
    <source>
        <dbReference type="EMBL" id="SQH73980.1"/>
    </source>
</evidence>
<dbReference type="Pfam" id="PF01435">
    <property type="entry name" value="Peptidase_M48"/>
    <property type="match status" value="1"/>
</dbReference>
<dbReference type="GO" id="GO:0046872">
    <property type="term" value="F:metal ion binding"/>
    <property type="evidence" value="ECO:0007669"/>
    <property type="project" value="UniProtKB-KW"/>
</dbReference>
<dbReference type="GO" id="GO:0004222">
    <property type="term" value="F:metalloendopeptidase activity"/>
    <property type="evidence" value="ECO:0007669"/>
    <property type="project" value="InterPro"/>
</dbReference>
<dbReference type="GO" id="GO:0051603">
    <property type="term" value="P:proteolysis involved in protein catabolic process"/>
    <property type="evidence" value="ECO:0007669"/>
    <property type="project" value="TreeGrafter"/>
</dbReference>
<name>A0A2X4PM87_9PORP</name>
<dbReference type="PANTHER" id="PTHR22726:SF24">
    <property type="entry name" value="M48 FAMILY METALLOPEPTIDASE"/>
    <property type="match status" value="1"/>
</dbReference>
<comment type="similarity">
    <text evidence="6">Belongs to the peptidase M48 family.</text>
</comment>
<dbReference type="EC" id="3.4.24.-" evidence="9"/>
<dbReference type="Gene3D" id="3.30.2010.10">
    <property type="entry name" value="Metalloproteases ('zincins'), catalytic domain"/>
    <property type="match status" value="1"/>
</dbReference>
<comment type="cofactor">
    <cofactor evidence="6">
        <name>Zn(2+)</name>
        <dbReference type="ChEBI" id="CHEBI:29105"/>
    </cofactor>
    <text evidence="6">Binds 1 zinc ion per subunit.</text>
</comment>
<dbReference type="KEGG" id="pcre:NCTC12858_01861"/>
<keyword evidence="4 6" id="KW-0862">Zinc</keyword>
<evidence type="ECO:0000313" key="10">
    <source>
        <dbReference type="Proteomes" id="UP000249300"/>
    </source>
</evidence>
<reference evidence="9 10" key="1">
    <citation type="submission" date="2018-06" db="EMBL/GenBank/DDBJ databases">
        <authorList>
            <consortium name="Pathogen Informatics"/>
            <person name="Doyle S."/>
        </authorList>
    </citation>
    <scope>NUCLEOTIDE SEQUENCE [LARGE SCALE GENOMIC DNA]</scope>
    <source>
        <strain evidence="9 10">NCTC12858</strain>
    </source>
</reference>
<dbReference type="CDD" id="cd07331">
    <property type="entry name" value="M48C_Oma1_like"/>
    <property type="match status" value="1"/>
</dbReference>
<evidence type="ECO:0000259" key="8">
    <source>
        <dbReference type="Pfam" id="PF01435"/>
    </source>
</evidence>